<evidence type="ECO:0000313" key="2">
    <source>
        <dbReference type="EMBL" id="KAF1034667.1"/>
    </source>
</evidence>
<proteinExistence type="predicted"/>
<dbReference type="Proteomes" id="UP000462435">
    <property type="component" value="Unassembled WGS sequence"/>
</dbReference>
<evidence type="ECO:0000256" key="1">
    <source>
        <dbReference type="SAM" id="Phobius"/>
    </source>
</evidence>
<name>A0A7V8JSD3_9BURK</name>
<organism evidence="2 3">
    <name type="scientific">Herbaspirillum frisingense</name>
    <dbReference type="NCBI Taxonomy" id="92645"/>
    <lineage>
        <taxon>Bacteria</taxon>
        <taxon>Pseudomonadati</taxon>
        <taxon>Pseudomonadota</taxon>
        <taxon>Betaproteobacteria</taxon>
        <taxon>Burkholderiales</taxon>
        <taxon>Oxalobacteraceae</taxon>
        <taxon>Herbaspirillum</taxon>
    </lineage>
</organism>
<feature type="transmembrane region" description="Helical" evidence="1">
    <location>
        <begin position="20"/>
        <end position="38"/>
    </location>
</feature>
<sequence>MSAQRGLGYLIASSSVNMSLSTMFAGVVLLALVGLCGAQAMRWLQARIVFWQPSVDRRE</sequence>
<reference evidence="3" key="1">
    <citation type="journal article" date="2020" name="MBio">
        <title>Horizontal gene transfer to a defensive symbiont with a reduced genome amongst a multipartite beetle microbiome.</title>
        <authorList>
            <person name="Waterworth S.C."/>
            <person name="Florez L.V."/>
            <person name="Rees E.R."/>
            <person name="Hertweck C."/>
            <person name="Kaltenpoth M."/>
            <person name="Kwan J.C."/>
        </authorList>
    </citation>
    <scope>NUCLEOTIDE SEQUENCE [LARGE SCALE GENOMIC DNA]</scope>
</reference>
<comment type="caution">
    <text evidence="2">The sequence shown here is derived from an EMBL/GenBank/DDBJ whole genome shotgun (WGS) entry which is preliminary data.</text>
</comment>
<gene>
    <name evidence="2" type="ORF">GAK35_04277</name>
</gene>
<accession>A0A7V8JSD3</accession>
<protein>
    <submittedName>
        <fullName evidence="2">Uncharacterized protein</fullName>
    </submittedName>
</protein>
<keyword evidence="1" id="KW-0812">Transmembrane</keyword>
<keyword evidence="1" id="KW-0472">Membrane</keyword>
<evidence type="ECO:0000313" key="3">
    <source>
        <dbReference type="Proteomes" id="UP000462435"/>
    </source>
</evidence>
<keyword evidence="1" id="KW-1133">Transmembrane helix</keyword>
<dbReference type="EMBL" id="WNDX01000239">
    <property type="protein sequence ID" value="KAF1034667.1"/>
    <property type="molecule type" value="Genomic_DNA"/>
</dbReference>
<dbReference type="AlphaFoldDB" id="A0A7V8JSD3"/>